<name>A0A642C1P6_BACOV</name>
<dbReference type="Gene3D" id="2.60.120.260">
    <property type="entry name" value="Galactose-binding domain-like"/>
    <property type="match status" value="1"/>
</dbReference>
<protein>
    <submittedName>
        <fullName evidence="6">FAD-dependent oxidoreductase</fullName>
    </submittedName>
</protein>
<comment type="caution">
    <text evidence="6">The sequence shown here is derived from an EMBL/GenBank/DDBJ whole genome shotgun (WGS) entry which is preliminary data.</text>
</comment>
<dbReference type="SUPFAM" id="SSF51905">
    <property type="entry name" value="FAD/NAD(P)-binding domain"/>
    <property type="match status" value="1"/>
</dbReference>
<evidence type="ECO:0000256" key="3">
    <source>
        <dbReference type="ARBA" id="ARBA00023002"/>
    </source>
</evidence>
<keyword evidence="1" id="KW-0004">4Fe-4S</keyword>
<dbReference type="Pfam" id="PF12831">
    <property type="entry name" value="FAD_oxidored"/>
    <property type="match status" value="1"/>
</dbReference>
<dbReference type="AlphaFoldDB" id="A0A642C1P6"/>
<reference evidence="6" key="1">
    <citation type="journal article" date="2019" name="Nat. Med.">
        <title>A library of human gut bacterial isolates paired with longitudinal multiomics data enables mechanistic microbiome research.</title>
        <authorList>
            <person name="Poyet M."/>
            <person name="Groussin M."/>
            <person name="Gibbons S.M."/>
            <person name="Avila-Pacheco J."/>
            <person name="Jiang X."/>
            <person name="Kearney S.M."/>
            <person name="Perrotta A.R."/>
            <person name="Berdy B."/>
            <person name="Zhao S."/>
            <person name="Lieberman T.D."/>
            <person name="Swanson P.K."/>
            <person name="Smith M."/>
            <person name="Roesemann S."/>
            <person name="Alexander J.E."/>
            <person name="Rich S.A."/>
            <person name="Livny J."/>
            <person name="Vlamakis H."/>
            <person name="Clish C."/>
            <person name="Bullock K."/>
            <person name="Deik A."/>
            <person name="Scott J."/>
            <person name="Pierce K.A."/>
            <person name="Xavier R.J."/>
            <person name="Alm E.J."/>
        </authorList>
    </citation>
    <scope>NUCLEOTIDE SEQUENCE</scope>
    <source>
        <strain evidence="6">BIOML-A13</strain>
    </source>
</reference>
<keyword evidence="3" id="KW-0560">Oxidoreductase</keyword>
<dbReference type="Gene3D" id="3.50.50.60">
    <property type="entry name" value="FAD/NAD(P)-binding domain"/>
    <property type="match status" value="1"/>
</dbReference>
<evidence type="ECO:0000256" key="1">
    <source>
        <dbReference type="ARBA" id="ARBA00022485"/>
    </source>
</evidence>
<dbReference type="GO" id="GO:0051539">
    <property type="term" value="F:4 iron, 4 sulfur cluster binding"/>
    <property type="evidence" value="ECO:0007669"/>
    <property type="project" value="UniProtKB-KW"/>
</dbReference>
<organism evidence="6">
    <name type="scientific">Bacteroides ovatus</name>
    <dbReference type="NCBI Taxonomy" id="28116"/>
    <lineage>
        <taxon>Bacteria</taxon>
        <taxon>Pseudomonadati</taxon>
        <taxon>Bacteroidota</taxon>
        <taxon>Bacteroidia</taxon>
        <taxon>Bacteroidales</taxon>
        <taxon>Bacteroidaceae</taxon>
        <taxon>Bacteroides</taxon>
    </lineage>
</organism>
<dbReference type="PANTHER" id="PTHR43498:SF1">
    <property type="entry name" value="COB--COM HETERODISULFIDE REDUCTASE IRON-SULFUR SUBUNIT A"/>
    <property type="match status" value="1"/>
</dbReference>
<sequence>MKIVMIKKIIYISLIWMVFHGASLHAASLLVEAESFTEKGGWVVDQQFMDLMGSPYLLAHGLGSPVENASTNVQLPENGTYYIFVRTYNWTSPWQEGEGPGLFGLSVNGKKISYRLGIIGNQWIWQYAGQYQATEKNIHIVLHDLKGFDGRCDAIYFTTRKDDIPPSDMAALNNFRRAKLGLLAPPKTESYDLVVIGAGIAGMSTAVSAARLGCKVALINDRPVVGGNNSSEIRVHLGGAIEIGKYPELGGLQKEFGPVKEGNAQPAGNYEDHKKMEWLQAETNVSLFLNYRAFSVKKEEDRIISITACHIESGEGIEFYGRLFADCTG</sequence>
<evidence type="ECO:0000313" key="6">
    <source>
        <dbReference type="EMBL" id="KAA4639963.1"/>
    </source>
</evidence>
<evidence type="ECO:0000256" key="5">
    <source>
        <dbReference type="ARBA" id="ARBA00023014"/>
    </source>
</evidence>
<dbReference type="InterPro" id="IPR036188">
    <property type="entry name" value="FAD/NAD-bd_sf"/>
</dbReference>
<keyword evidence="2" id="KW-0479">Metal-binding</keyword>
<evidence type="ECO:0000256" key="4">
    <source>
        <dbReference type="ARBA" id="ARBA00023004"/>
    </source>
</evidence>
<accession>A0A642C1P6</accession>
<dbReference type="GO" id="GO:0016491">
    <property type="term" value="F:oxidoreductase activity"/>
    <property type="evidence" value="ECO:0007669"/>
    <property type="project" value="UniProtKB-KW"/>
</dbReference>
<proteinExistence type="predicted"/>
<dbReference type="GO" id="GO:0046872">
    <property type="term" value="F:metal ion binding"/>
    <property type="evidence" value="ECO:0007669"/>
    <property type="project" value="UniProtKB-KW"/>
</dbReference>
<feature type="non-terminal residue" evidence="6">
    <location>
        <position position="329"/>
    </location>
</feature>
<dbReference type="InterPro" id="IPR039650">
    <property type="entry name" value="HdrA-like"/>
</dbReference>
<keyword evidence="5" id="KW-0411">Iron-sulfur</keyword>
<dbReference type="EMBL" id="VWFN01000099">
    <property type="protein sequence ID" value="KAA4639963.1"/>
    <property type="molecule type" value="Genomic_DNA"/>
</dbReference>
<dbReference type="PANTHER" id="PTHR43498">
    <property type="entry name" value="FERREDOXIN:COB-COM HETERODISULFIDE REDUCTASE SUBUNIT A"/>
    <property type="match status" value="1"/>
</dbReference>
<gene>
    <name evidence="6" type="ORF">F3B51_27170</name>
</gene>
<keyword evidence="4" id="KW-0408">Iron</keyword>
<evidence type="ECO:0000256" key="2">
    <source>
        <dbReference type="ARBA" id="ARBA00022723"/>
    </source>
</evidence>